<dbReference type="Gene3D" id="6.10.250.790">
    <property type="match status" value="1"/>
</dbReference>
<accession>K1TG17</accession>
<dbReference type="InterPro" id="IPR053712">
    <property type="entry name" value="Bac_CellDiv_Activator"/>
</dbReference>
<dbReference type="EMBL" id="AJWY01006978">
    <property type="protein sequence ID" value="EKC65340.1"/>
    <property type="molecule type" value="Genomic_DNA"/>
</dbReference>
<dbReference type="InterPro" id="IPR036192">
    <property type="entry name" value="Cell_div_ZapA-like_sf"/>
</dbReference>
<dbReference type="AlphaFoldDB" id="K1TG17"/>
<sequence length="85" mass="10039">MFCDRIRGSLTKDKERIMSSKNYIDVIIDGKIYNIGGFESEAYLQKVASYINNMIAEFKQNENYRVQKVDMQRILLEINIANDYF</sequence>
<reference evidence="1" key="1">
    <citation type="journal article" date="2013" name="Environ. Microbiol.">
        <title>Microbiota from the distal guts of lean and obese adolescents exhibit partial functional redundancy besides clear differences in community structure.</title>
        <authorList>
            <person name="Ferrer M."/>
            <person name="Ruiz A."/>
            <person name="Lanza F."/>
            <person name="Haange S.B."/>
            <person name="Oberbach A."/>
            <person name="Till H."/>
            <person name="Bargiela R."/>
            <person name="Campoy C."/>
            <person name="Segura M.T."/>
            <person name="Richter M."/>
            <person name="von Bergen M."/>
            <person name="Seifert J."/>
            <person name="Suarez A."/>
        </authorList>
    </citation>
    <scope>NUCLEOTIDE SEQUENCE</scope>
</reference>
<feature type="non-terminal residue" evidence="1">
    <location>
        <position position="85"/>
    </location>
</feature>
<proteinExistence type="predicted"/>
<evidence type="ECO:0000313" key="1">
    <source>
        <dbReference type="EMBL" id="EKC65340.1"/>
    </source>
</evidence>
<name>K1TG17_9ZZZZ</name>
<evidence type="ECO:0008006" key="2">
    <source>
        <dbReference type="Google" id="ProtNLM"/>
    </source>
</evidence>
<dbReference type="SUPFAM" id="SSF102829">
    <property type="entry name" value="Cell division protein ZapA-like"/>
    <property type="match status" value="1"/>
</dbReference>
<organism evidence="1">
    <name type="scientific">human gut metagenome</name>
    <dbReference type="NCBI Taxonomy" id="408170"/>
    <lineage>
        <taxon>unclassified sequences</taxon>
        <taxon>metagenomes</taxon>
        <taxon>organismal metagenomes</taxon>
    </lineage>
</organism>
<protein>
    <recommendedName>
        <fullName evidence="2">Cell division protein ZapA</fullName>
    </recommendedName>
</protein>
<dbReference type="InterPro" id="IPR007838">
    <property type="entry name" value="Cell_div_ZapA-like"/>
</dbReference>
<dbReference type="Pfam" id="PF05164">
    <property type="entry name" value="ZapA"/>
    <property type="match status" value="1"/>
</dbReference>
<comment type="caution">
    <text evidence="1">The sequence shown here is derived from an EMBL/GenBank/DDBJ whole genome shotgun (WGS) entry which is preliminary data.</text>
</comment>
<gene>
    <name evidence="1" type="ORF">LEA_10378</name>
</gene>